<dbReference type="PROSITE" id="PS51186">
    <property type="entry name" value="GNAT"/>
    <property type="match status" value="1"/>
</dbReference>
<feature type="domain" description="N-acetyltransferase" evidence="3">
    <location>
        <begin position="1"/>
        <end position="132"/>
    </location>
</feature>
<keyword evidence="1 4" id="KW-0808">Transferase</keyword>
<dbReference type="KEGG" id="sedi:EBB79_02385"/>
<dbReference type="Pfam" id="PF00583">
    <property type="entry name" value="Acetyltransf_1"/>
    <property type="match status" value="1"/>
</dbReference>
<keyword evidence="5" id="KW-1185">Reference proteome</keyword>
<evidence type="ECO:0000313" key="4">
    <source>
        <dbReference type="EMBL" id="AZV80264.1"/>
    </source>
</evidence>
<dbReference type="CDD" id="cd04301">
    <property type="entry name" value="NAT_SF"/>
    <property type="match status" value="1"/>
</dbReference>
<dbReference type="AlphaFoldDB" id="A0A3T0N880"/>
<evidence type="ECO:0000313" key="5">
    <source>
        <dbReference type="Proteomes" id="UP000283063"/>
    </source>
</evidence>
<gene>
    <name evidence="4" type="ORF">EBB79_02385</name>
</gene>
<reference evidence="4 5" key="1">
    <citation type="submission" date="2018-10" db="EMBL/GenBank/DDBJ databases">
        <title>Parasedimentitalea marina sp. nov., a psychrophilic bacterium isolated from deep seawater of the New Britain Trench.</title>
        <authorList>
            <person name="Cao J."/>
        </authorList>
    </citation>
    <scope>NUCLEOTIDE SEQUENCE [LARGE SCALE GENOMIC DNA]</scope>
    <source>
        <strain evidence="4 5">W43</strain>
    </source>
</reference>
<dbReference type="PANTHER" id="PTHR43420:SF44">
    <property type="entry name" value="ACETYLTRANSFERASE YPEA"/>
    <property type="match status" value="1"/>
</dbReference>
<sequence>MAATHAAAFTQSRPWTAAEFTALLDSHLTFVVGDAQCFAMVRVVVDEAELLTIATHPDHQRQGLARAVMTAWRDIAAQRGAETAFLEVAADNTPACDLYKTCDFTICGNRPGYYRRQNGPAVDAILMRQALSAHK</sequence>
<dbReference type="GO" id="GO:0016747">
    <property type="term" value="F:acyltransferase activity, transferring groups other than amino-acyl groups"/>
    <property type="evidence" value="ECO:0007669"/>
    <property type="project" value="InterPro"/>
</dbReference>
<name>A0A3T0N880_9RHOB</name>
<evidence type="ECO:0000256" key="1">
    <source>
        <dbReference type="ARBA" id="ARBA00022679"/>
    </source>
</evidence>
<protein>
    <submittedName>
        <fullName evidence="4">N-acetyltransferase</fullName>
    </submittedName>
</protein>
<dbReference type="InterPro" id="IPR000182">
    <property type="entry name" value="GNAT_dom"/>
</dbReference>
<dbReference type="EMBL" id="CP033219">
    <property type="protein sequence ID" value="AZV80264.1"/>
    <property type="molecule type" value="Genomic_DNA"/>
</dbReference>
<dbReference type="Gene3D" id="3.40.630.30">
    <property type="match status" value="1"/>
</dbReference>
<accession>A0A3T0N880</accession>
<dbReference type="InterPro" id="IPR050680">
    <property type="entry name" value="YpeA/RimI_acetyltransf"/>
</dbReference>
<evidence type="ECO:0000259" key="3">
    <source>
        <dbReference type="PROSITE" id="PS51186"/>
    </source>
</evidence>
<dbReference type="Proteomes" id="UP000283063">
    <property type="component" value="Chromosome"/>
</dbReference>
<dbReference type="SUPFAM" id="SSF55729">
    <property type="entry name" value="Acyl-CoA N-acyltransferases (Nat)"/>
    <property type="match status" value="1"/>
</dbReference>
<evidence type="ECO:0000256" key="2">
    <source>
        <dbReference type="ARBA" id="ARBA00023315"/>
    </source>
</evidence>
<dbReference type="InterPro" id="IPR016181">
    <property type="entry name" value="Acyl_CoA_acyltransferase"/>
</dbReference>
<proteinExistence type="predicted"/>
<dbReference type="OrthoDB" id="9804026at2"/>
<dbReference type="PANTHER" id="PTHR43420">
    <property type="entry name" value="ACETYLTRANSFERASE"/>
    <property type="match status" value="1"/>
</dbReference>
<keyword evidence="2" id="KW-0012">Acyltransferase</keyword>
<organism evidence="4 5">
    <name type="scientific">Parasedimentitalea marina</name>
    <dbReference type="NCBI Taxonomy" id="2483033"/>
    <lineage>
        <taxon>Bacteria</taxon>
        <taxon>Pseudomonadati</taxon>
        <taxon>Pseudomonadota</taxon>
        <taxon>Alphaproteobacteria</taxon>
        <taxon>Rhodobacterales</taxon>
        <taxon>Paracoccaceae</taxon>
        <taxon>Parasedimentitalea</taxon>
    </lineage>
</organism>